<dbReference type="EMBL" id="JABEBT010000087">
    <property type="protein sequence ID" value="KAF7633000.1"/>
    <property type="molecule type" value="Genomic_DNA"/>
</dbReference>
<proteinExistence type="predicted"/>
<accession>A0A8S9ZIA2</accession>
<sequence length="49" mass="5699">MPQNLTNTTMNILNLLVLPQSTNESFSSFIFSYLKKQQLFNNSNNIYLN</sequence>
<organism evidence="1 2">
    <name type="scientific">Meloidogyne graminicola</name>
    <dbReference type="NCBI Taxonomy" id="189291"/>
    <lineage>
        <taxon>Eukaryota</taxon>
        <taxon>Metazoa</taxon>
        <taxon>Ecdysozoa</taxon>
        <taxon>Nematoda</taxon>
        <taxon>Chromadorea</taxon>
        <taxon>Rhabditida</taxon>
        <taxon>Tylenchina</taxon>
        <taxon>Tylenchomorpha</taxon>
        <taxon>Tylenchoidea</taxon>
        <taxon>Meloidogynidae</taxon>
        <taxon>Meloidogyninae</taxon>
        <taxon>Meloidogyne</taxon>
    </lineage>
</organism>
<dbReference type="AlphaFoldDB" id="A0A8S9ZIA2"/>
<evidence type="ECO:0000313" key="2">
    <source>
        <dbReference type="Proteomes" id="UP000605970"/>
    </source>
</evidence>
<reference evidence="1" key="1">
    <citation type="journal article" date="2020" name="Ecol. Evol.">
        <title>Genome structure and content of the rice root-knot nematode (Meloidogyne graminicola).</title>
        <authorList>
            <person name="Phan N.T."/>
            <person name="Danchin E.G.J."/>
            <person name="Klopp C."/>
            <person name="Perfus-Barbeoch L."/>
            <person name="Kozlowski D.K."/>
            <person name="Koutsovoulos G.D."/>
            <person name="Lopez-Roques C."/>
            <person name="Bouchez O."/>
            <person name="Zahm M."/>
            <person name="Besnard G."/>
            <person name="Bellafiore S."/>
        </authorList>
    </citation>
    <scope>NUCLEOTIDE SEQUENCE</scope>
    <source>
        <strain evidence="1">VN-18</strain>
    </source>
</reference>
<keyword evidence="2" id="KW-1185">Reference proteome</keyword>
<gene>
    <name evidence="1" type="ORF">Mgra_00007582</name>
</gene>
<protein>
    <submittedName>
        <fullName evidence="1">Uncharacterized protein</fullName>
    </submittedName>
</protein>
<evidence type="ECO:0000313" key="1">
    <source>
        <dbReference type="EMBL" id="KAF7633000.1"/>
    </source>
</evidence>
<dbReference type="Proteomes" id="UP000605970">
    <property type="component" value="Unassembled WGS sequence"/>
</dbReference>
<name>A0A8S9ZIA2_9BILA</name>
<feature type="non-terminal residue" evidence="1">
    <location>
        <position position="49"/>
    </location>
</feature>
<comment type="caution">
    <text evidence="1">The sequence shown here is derived from an EMBL/GenBank/DDBJ whole genome shotgun (WGS) entry which is preliminary data.</text>
</comment>